<feature type="transmembrane region" description="Helical" evidence="1">
    <location>
        <begin position="349"/>
        <end position="367"/>
    </location>
</feature>
<proteinExistence type="predicted"/>
<evidence type="ECO:0000313" key="3">
    <source>
        <dbReference type="EMBL" id="MFC5464228.1"/>
    </source>
</evidence>
<feature type="transmembrane region" description="Helical" evidence="1">
    <location>
        <begin position="388"/>
        <end position="411"/>
    </location>
</feature>
<feature type="transmembrane region" description="Helical" evidence="1">
    <location>
        <begin position="417"/>
        <end position="440"/>
    </location>
</feature>
<dbReference type="InterPro" id="IPR011853">
    <property type="entry name" value="TRAP_DctM-Dct_fused"/>
</dbReference>
<dbReference type="Pfam" id="PF06808">
    <property type="entry name" value="DctM"/>
    <property type="match status" value="1"/>
</dbReference>
<feature type="transmembrane region" description="Helical" evidence="1">
    <location>
        <begin position="574"/>
        <end position="601"/>
    </location>
</feature>
<feature type="transmembrane region" description="Helical" evidence="1">
    <location>
        <begin position="157"/>
        <end position="181"/>
    </location>
</feature>
<protein>
    <submittedName>
        <fullName evidence="3">TRAP transporter permease</fullName>
    </submittedName>
</protein>
<feature type="transmembrane region" description="Helical" evidence="1">
    <location>
        <begin position="325"/>
        <end position="343"/>
    </location>
</feature>
<dbReference type="NCBIfam" id="TIGR02123">
    <property type="entry name" value="TRAP_fused"/>
    <property type="match status" value="1"/>
</dbReference>
<keyword evidence="1" id="KW-1133">Transmembrane helix</keyword>
<feature type="transmembrane region" description="Helical" evidence="1">
    <location>
        <begin position="59"/>
        <end position="76"/>
    </location>
</feature>
<feature type="transmembrane region" description="Helical" evidence="1">
    <location>
        <begin position="88"/>
        <end position="108"/>
    </location>
</feature>
<reference evidence="4" key="1">
    <citation type="journal article" date="2019" name="Int. J. Syst. Evol. Microbiol.">
        <title>The Global Catalogue of Microorganisms (GCM) 10K type strain sequencing project: providing services to taxonomists for standard genome sequencing and annotation.</title>
        <authorList>
            <consortium name="The Broad Institute Genomics Platform"/>
            <consortium name="The Broad Institute Genome Sequencing Center for Infectious Disease"/>
            <person name="Wu L."/>
            <person name="Ma J."/>
        </authorList>
    </citation>
    <scope>NUCLEOTIDE SEQUENCE [LARGE SCALE GENOMIC DNA]</scope>
    <source>
        <strain evidence="4">CGMCC 1.12237</strain>
    </source>
</reference>
<dbReference type="PANTHER" id="PTHR43849">
    <property type="entry name" value="BLL3936 PROTEIN"/>
    <property type="match status" value="1"/>
</dbReference>
<organism evidence="3 4">
    <name type="scientific">Lederbergia graminis</name>
    <dbReference type="NCBI Taxonomy" id="735518"/>
    <lineage>
        <taxon>Bacteria</taxon>
        <taxon>Bacillati</taxon>
        <taxon>Bacillota</taxon>
        <taxon>Bacilli</taxon>
        <taxon>Bacillales</taxon>
        <taxon>Bacillaceae</taxon>
        <taxon>Lederbergia</taxon>
    </lineage>
</organism>
<feature type="transmembrane region" description="Helical" evidence="1">
    <location>
        <begin position="447"/>
        <end position="462"/>
    </location>
</feature>
<keyword evidence="1" id="KW-0812">Transmembrane</keyword>
<evidence type="ECO:0000259" key="2">
    <source>
        <dbReference type="Pfam" id="PF06808"/>
    </source>
</evidence>
<accession>A0ABW0LI45</accession>
<name>A0ABW0LI45_9BACI</name>
<feature type="transmembrane region" description="Helical" evidence="1">
    <location>
        <begin position="260"/>
        <end position="281"/>
    </location>
</feature>
<feature type="transmembrane region" description="Helical" evidence="1">
    <location>
        <begin position="5"/>
        <end position="23"/>
    </location>
</feature>
<dbReference type="RefSeq" id="WP_382348787.1">
    <property type="nucleotide sequence ID" value="NZ_JBHSMC010000003.1"/>
</dbReference>
<evidence type="ECO:0000313" key="4">
    <source>
        <dbReference type="Proteomes" id="UP001596147"/>
    </source>
</evidence>
<feature type="transmembrane region" description="Helical" evidence="1">
    <location>
        <begin position="511"/>
        <end position="529"/>
    </location>
</feature>
<feature type="transmembrane region" description="Helical" evidence="1">
    <location>
        <begin position="535"/>
        <end position="553"/>
    </location>
</feature>
<sequence>MTKRIIFWLSVAFVLFHIITPFVGVIPGIGQRAIHLGLILVIYYLSCLFKKESNIFKRGIDSLLVLASASSIIYLMKIDSTIDMRSGIIYTEDIVFGIFLIVALIEATRRIVGNALAIITILFVIYGFAGPYMPGILSHPGLTLNRFINIVYLSSDGIFGVALYASAVYIVLFIILGAVFAETGVGDYFTNLATRFFGRLRGGPAKVAVVSSALFGSISGSAMANVISTGTFTIPLMKKSGFKTDYAAGIEASASTGGQIMPPIMGATAFLIAEIVGIPYFELVKAAFIPALLYFAAVLMTVDLYARRNGIQGIPLEDLPKLSNLVKQLYLLIPLVFLVILLGVFNSTIMRAGIWTIVVTLIVVMFNKKTRLNKEKLVKSVEGSINGATTVAIACAVVGIIIGVLMSSGLGFRISNIIIDVAGGNMAILLILTMVVSLILGMGLPTTAAYLVLAVLVAPAMIEMGVDPLAAHLFIFYFGIISNITPPVALASFTAAGVARSNPNKVAIQSFKISLSGYILPFMFVYNPVLLFEGTWYDILLALVTSLIGVYFLSASLEKYFVSWHLHWIERIMLFAAALLLIDPTILTDVIGLGICAIIVISKIIKSKNVITASS</sequence>
<keyword evidence="1" id="KW-0472">Membrane</keyword>
<keyword evidence="4" id="KW-1185">Reference proteome</keyword>
<feature type="transmembrane region" description="Helical" evidence="1">
    <location>
        <begin position="29"/>
        <end position="47"/>
    </location>
</feature>
<dbReference type="PANTHER" id="PTHR43849:SF2">
    <property type="entry name" value="BLL3936 PROTEIN"/>
    <property type="match status" value="1"/>
</dbReference>
<feature type="transmembrane region" description="Helical" evidence="1">
    <location>
        <begin position="287"/>
        <end position="305"/>
    </location>
</feature>
<dbReference type="InterPro" id="IPR010656">
    <property type="entry name" value="DctM"/>
</dbReference>
<comment type="caution">
    <text evidence="3">The sequence shown here is derived from an EMBL/GenBank/DDBJ whole genome shotgun (WGS) entry which is preliminary data.</text>
</comment>
<evidence type="ECO:0000256" key="1">
    <source>
        <dbReference type="SAM" id="Phobius"/>
    </source>
</evidence>
<dbReference type="Proteomes" id="UP001596147">
    <property type="component" value="Unassembled WGS sequence"/>
</dbReference>
<feature type="transmembrane region" description="Helical" evidence="1">
    <location>
        <begin position="474"/>
        <end position="499"/>
    </location>
</feature>
<dbReference type="EMBL" id="JBHSMC010000003">
    <property type="protein sequence ID" value="MFC5464228.1"/>
    <property type="molecule type" value="Genomic_DNA"/>
</dbReference>
<gene>
    <name evidence="3" type="ORF">ACFPM4_05580</name>
</gene>
<feature type="transmembrane region" description="Helical" evidence="1">
    <location>
        <begin position="115"/>
        <end position="137"/>
    </location>
</feature>
<feature type="domain" description="TRAP C4-dicarboxylate transport system permease DctM subunit" evidence="2">
    <location>
        <begin position="99"/>
        <end position="531"/>
    </location>
</feature>